<feature type="compositionally biased region" description="Polar residues" evidence="2">
    <location>
        <begin position="743"/>
        <end position="762"/>
    </location>
</feature>
<feature type="region of interest" description="Disordered" evidence="2">
    <location>
        <begin position="737"/>
        <end position="762"/>
    </location>
</feature>
<protein>
    <submittedName>
        <fullName evidence="3">Portal protein</fullName>
    </submittedName>
</protein>
<reference evidence="3" key="1">
    <citation type="submission" date="2019-04" db="EMBL/GenBank/DDBJ databases">
        <authorList>
            <person name="Assadpour T."/>
            <person name="Ahmed J."/>
            <person name="Anderson S."/>
            <person name="Espinosa K."/>
            <person name="Gadsden T."/>
            <person name="Graham A."/>
            <person name="Hajjar W."/>
            <person name="Howard T."/>
            <person name="Lacafta O."/>
            <person name="Matney K."/>
            <person name="Matsen K."/>
            <person name="Osu J."/>
            <person name="Rupe E."/>
            <person name="Sang H."/>
            <person name="Wadi S."/>
            <person name="McNeal J."/>
            <person name="Temple L."/>
        </authorList>
    </citation>
    <scope>NUCLEOTIDE SEQUENCE [LARGE SCALE GENOMIC DNA]</scope>
</reference>
<dbReference type="Proteomes" id="UP000322075">
    <property type="component" value="Segment"/>
</dbReference>
<keyword evidence="1" id="KW-0175">Coiled coil</keyword>
<evidence type="ECO:0000313" key="3">
    <source>
        <dbReference type="EMBL" id="QEM41177.1"/>
    </source>
</evidence>
<organism evidence="3 4">
    <name type="scientific">Pseudomonas phage Zuri</name>
    <dbReference type="NCBI Taxonomy" id="2604899"/>
    <lineage>
        <taxon>Viruses</taxon>
        <taxon>Duplodnaviria</taxon>
        <taxon>Heunggongvirae</taxon>
        <taxon>Uroviricota</taxon>
        <taxon>Caudoviricetes</taxon>
        <taxon>Schitoviridae</taxon>
        <taxon>Zurivirus</taxon>
        <taxon>Zurivirus zuri</taxon>
    </lineage>
</organism>
<feature type="coiled-coil region" evidence="1">
    <location>
        <begin position="168"/>
        <end position="195"/>
    </location>
</feature>
<evidence type="ECO:0000256" key="2">
    <source>
        <dbReference type="SAM" id="MobiDB-lite"/>
    </source>
</evidence>
<dbReference type="EMBL" id="MK863032">
    <property type="protein sequence ID" value="QEM41177.1"/>
    <property type="molecule type" value="Genomic_DNA"/>
</dbReference>
<evidence type="ECO:0000256" key="1">
    <source>
        <dbReference type="SAM" id="Coils"/>
    </source>
</evidence>
<dbReference type="InterPro" id="IPR056909">
    <property type="entry name" value="SU10_portal"/>
</dbReference>
<keyword evidence="4" id="KW-1185">Reference proteome</keyword>
<gene>
    <name evidence="3" type="ORF">Zuri_84</name>
</gene>
<sequence>MEDNAPQPADISQSRLTDWVKEPELRNLKQDLESGRHSHQAQMSRIAHWNDLLQVKGKAKPPVVKGRSSVQPKLIRRQAEWRYSALTEPFLGSNKLFKVGPVTFEDTEAARQNDLVLNWQFRTKMNRVKLIDDMVRATVDEGTSVLRVGWKRITTMVNVEAPVFSFYQIQTQEQLDQLQQALEAFEADRRHFDENTPEEIKQAVTYYKETGQAVFAQQTGTQMVPTEKVLENRPLVEVMNPNNVVIDPSCCGDINKAMFAVVSFETSKADLLKEPKRYKNLEFVNWEGATPLGEPDHLTTTPNDFNFADGLRKKVVAYEYWGFQDITGDGKLTPIVCTWIGDVMIRLEENPFPDGKLPFVVIPYLPVKRDLYGETDAELLEDSQKILGALTRGMLDLMGRSANSQEGMPKGMLDALNRRRYDNGQDYEYNPNQNPAVGIIQHKYPEIPQSALMMLNLHNQEAESLTGVKSFSGGLSGEAYGDVAAGIRGVLDAASKREMAILRRLAKGMCDVGEKIISMNAVFLSEEEVIRVTNQEFVTVRREDLVGNFDLITDISTAEVDNAKSQDLAFMLQTLGPNSDPGMAMLILAEIADLKRMPELAEKIRKFRPQPTPEQQRLQELAIQKAELENQKLQSEVELNQAKAEEARASKDLKNLDYVEQESGTKHAREMEKQKAQSQGNQNLQVTKALTTPTKEGEKAPDIAAAVGFNQVSDKMNEAGPGLGGASMIQRDIDAAGDPALNLRSQQFNPSQDPALNPANNL</sequence>
<name>A0A5C1K732_9CAUD</name>
<accession>A0A5C1K732</accession>
<feature type="coiled-coil region" evidence="1">
    <location>
        <begin position="616"/>
        <end position="650"/>
    </location>
</feature>
<dbReference type="Pfam" id="PF23899">
    <property type="entry name" value="SU10_portal"/>
    <property type="match status" value="1"/>
</dbReference>
<proteinExistence type="predicted"/>
<evidence type="ECO:0000313" key="4">
    <source>
        <dbReference type="Proteomes" id="UP000322075"/>
    </source>
</evidence>